<evidence type="ECO:0000313" key="1">
    <source>
        <dbReference type="EMBL" id="GBP13215.1"/>
    </source>
</evidence>
<proteinExistence type="predicted"/>
<gene>
    <name evidence="1" type="ORF">EVAR_93165_1</name>
</gene>
<keyword evidence="2" id="KW-1185">Reference proteome</keyword>
<sequence length="115" mass="12467">MLTGAGAGRRTYMLPHARASSRRGYNPGGSCGSGPLYGNPVRRLAHAGSASLFGRRRFGDFSGERSAARRPLVRRCDVPEEFIWALISDVEHPASDALDEFLYGLDTKVASDNVI</sequence>
<dbReference type="Proteomes" id="UP000299102">
    <property type="component" value="Unassembled WGS sequence"/>
</dbReference>
<accession>A0A4C1TGH3</accession>
<reference evidence="1 2" key="1">
    <citation type="journal article" date="2019" name="Commun. Biol.">
        <title>The bagworm genome reveals a unique fibroin gene that provides high tensile strength.</title>
        <authorList>
            <person name="Kono N."/>
            <person name="Nakamura H."/>
            <person name="Ohtoshi R."/>
            <person name="Tomita M."/>
            <person name="Numata K."/>
            <person name="Arakawa K."/>
        </authorList>
    </citation>
    <scope>NUCLEOTIDE SEQUENCE [LARGE SCALE GENOMIC DNA]</scope>
</reference>
<evidence type="ECO:0000313" key="2">
    <source>
        <dbReference type="Proteomes" id="UP000299102"/>
    </source>
</evidence>
<organism evidence="1 2">
    <name type="scientific">Eumeta variegata</name>
    <name type="common">Bagworm moth</name>
    <name type="synonym">Eumeta japonica</name>
    <dbReference type="NCBI Taxonomy" id="151549"/>
    <lineage>
        <taxon>Eukaryota</taxon>
        <taxon>Metazoa</taxon>
        <taxon>Ecdysozoa</taxon>
        <taxon>Arthropoda</taxon>
        <taxon>Hexapoda</taxon>
        <taxon>Insecta</taxon>
        <taxon>Pterygota</taxon>
        <taxon>Neoptera</taxon>
        <taxon>Endopterygota</taxon>
        <taxon>Lepidoptera</taxon>
        <taxon>Glossata</taxon>
        <taxon>Ditrysia</taxon>
        <taxon>Tineoidea</taxon>
        <taxon>Psychidae</taxon>
        <taxon>Oiketicinae</taxon>
        <taxon>Eumeta</taxon>
    </lineage>
</organism>
<comment type="caution">
    <text evidence="1">The sequence shown here is derived from an EMBL/GenBank/DDBJ whole genome shotgun (WGS) entry which is preliminary data.</text>
</comment>
<name>A0A4C1TGH3_EUMVA</name>
<dbReference type="AlphaFoldDB" id="A0A4C1TGH3"/>
<protein>
    <submittedName>
        <fullName evidence="1">Uncharacterized protein</fullName>
    </submittedName>
</protein>
<dbReference type="EMBL" id="BGZK01000055">
    <property type="protein sequence ID" value="GBP13215.1"/>
    <property type="molecule type" value="Genomic_DNA"/>
</dbReference>